<comment type="caution">
    <text evidence="5">The sequence shown here is derived from an EMBL/GenBank/DDBJ whole genome shotgun (WGS) entry which is preliminary data.</text>
</comment>
<accession>A0A8J3B4Y5</accession>
<reference evidence="5" key="2">
    <citation type="submission" date="2020-09" db="EMBL/GenBank/DDBJ databases">
        <authorList>
            <person name="Sun Q."/>
            <person name="Ohkuma M."/>
        </authorList>
    </citation>
    <scope>NUCLEOTIDE SEQUENCE</scope>
    <source>
        <strain evidence="5">JCM 3090</strain>
    </source>
</reference>
<dbReference type="Proteomes" id="UP000649739">
    <property type="component" value="Unassembled WGS sequence"/>
</dbReference>
<dbReference type="InterPro" id="IPR001296">
    <property type="entry name" value="Glyco_trans_1"/>
</dbReference>
<evidence type="ECO:0000313" key="5">
    <source>
        <dbReference type="EMBL" id="GGJ94716.1"/>
    </source>
</evidence>
<dbReference type="EMBL" id="BMQB01000005">
    <property type="protein sequence ID" value="GGJ94716.1"/>
    <property type="molecule type" value="Genomic_DNA"/>
</dbReference>
<dbReference type="Pfam" id="PF13439">
    <property type="entry name" value="Glyco_transf_4"/>
    <property type="match status" value="1"/>
</dbReference>
<dbReference type="Pfam" id="PF00534">
    <property type="entry name" value="Glycos_transf_1"/>
    <property type="match status" value="1"/>
</dbReference>
<sequence>MSAVPDQRSLHVVMVVPPYFEVPPRGYGGIENVVADLTDALVERGNRVTMIGAGPGRTRARMISLWPEPIADRLGETMPELVHAALSRGAIDRLHADTPVDVVHDHTGAGPLNAGHYATRGIPTVVTMHGPVQPDSVTFLRALAADLALVAISDRQRRLGAGLPWLGTVHNALRAQTFPYRAGDDGYALFLGRFNPEKAPHLALDAAHAAGVPLVLAGKCSEPPERAYYEELVAPRLADTDRMHGVADAAAKRELLANARCLLMPVQWEEPFGMVMVEAMACGTPVVALRGGAVAEVVEHGVTGYVVDHPDELPAAIAAVGALDPAACRERVERLFGVDRMAAGYEAAYRLAIANRRDIPADTLFDLVPALDAVPAGRDGPAVEVVPAGPVRVA</sequence>
<keyword evidence="2 5" id="KW-0808">Transferase</keyword>
<dbReference type="SUPFAM" id="SSF53756">
    <property type="entry name" value="UDP-Glycosyltransferase/glycogen phosphorylase"/>
    <property type="match status" value="1"/>
</dbReference>
<feature type="domain" description="Glycosyltransferase subfamily 4-like N-terminal" evidence="4">
    <location>
        <begin position="27"/>
        <end position="133"/>
    </location>
</feature>
<dbReference type="GO" id="GO:0016757">
    <property type="term" value="F:glycosyltransferase activity"/>
    <property type="evidence" value="ECO:0007669"/>
    <property type="project" value="UniProtKB-KW"/>
</dbReference>
<organism evidence="5 6">
    <name type="scientific">Pilimelia anulata</name>
    <dbReference type="NCBI Taxonomy" id="53371"/>
    <lineage>
        <taxon>Bacteria</taxon>
        <taxon>Bacillati</taxon>
        <taxon>Actinomycetota</taxon>
        <taxon>Actinomycetes</taxon>
        <taxon>Micromonosporales</taxon>
        <taxon>Micromonosporaceae</taxon>
        <taxon>Pilimelia</taxon>
    </lineage>
</organism>
<evidence type="ECO:0000259" key="3">
    <source>
        <dbReference type="Pfam" id="PF00534"/>
    </source>
</evidence>
<dbReference type="AlphaFoldDB" id="A0A8J3B4Y5"/>
<feature type="domain" description="Glycosyl transferase family 1" evidence="3">
    <location>
        <begin position="183"/>
        <end position="317"/>
    </location>
</feature>
<dbReference type="InterPro" id="IPR028098">
    <property type="entry name" value="Glyco_trans_4-like_N"/>
</dbReference>
<keyword evidence="1" id="KW-0328">Glycosyltransferase</keyword>
<dbReference type="PANTHER" id="PTHR12526:SF595">
    <property type="entry name" value="BLL5217 PROTEIN"/>
    <property type="match status" value="1"/>
</dbReference>
<reference evidence="5" key="1">
    <citation type="journal article" date="2014" name="Int. J. Syst. Evol. Microbiol.">
        <title>Complete genome sequence of Corynebacterium casei LMG S-19264T (=DSM 44701T), isolated from a smear-ripened cheese.</title>
        <authorList>
            <consortium name="US DOE Joint Genome Institute (JGI-PGF)"/>
            <person name="Walter F."/>
            <person name="Albersmeier A."/>
            <person name="Kalinowski J."/>
            <person name="Ruckert C."/>
        </authorList>
    </citation>
    <scope>NUCLEOTIDE SEQUENCE</scope>
    <source>
        <strain evidence="5">JCM 3090</strain>
    </source>
</reference>
<keyword evidence="6" id="KW-1185">Reference proteome</keyword>
<gene>
    <name evidence="5" type="ORF">GCM10010123_25640</name>
</gene>
<dbReference type="Gene3D" id="3.40.50.2000">
    <property type="entry name" value="Glycogen Phosphorylase B"/>
    <property type="match status" value="2"/>
</dbReference>
<name>A0A8J3B4Y5_9ACTN</name>
<dbReference type="CDD" id="cd03802">
    <property type="entry name" value="GT4_AviGT4-like"/>
    <property type="match status" value="1"/>
</dbReference>
<protein>
    <submittedName>
        <fullName evidence="5">Glycosyl transferase</fullName>
    </submittedName>
</protein>
<dbReference type="PANTHER" id="PTHR12526">
    <property type="entry name" value="GLYCOSYLTRANSFERASE"/>
    <property type="match status" value="1"/>
</dbReference>
<proteinExistence type="predicted"/>
<evidence type="ECO:0000256" key="1">
    <source>
        <dbReference type="ARBA" id="ARBA00022676"/>
    </source>
</evidence>
<evidence type="ECO:0000313" key="6">
    <source>
        <dbReference type="Proteomes" id="UP000649739"/>
    </source>
</evidence>
<evidence type="ECO:0000256" key="2">
    <source>
        <dbReference type="ARBA" id="ARBA00022679"/>
    </source>
</evidence>
<evidence type="ECO:0000259" key="4">
    <source>
        <dbReference type="Pfam" id="PF13439"/>
    </source>
</evidence>
<dbReference type="RefSeq" id="WP_229783764.1">
    <property type="nucleotide sequence ID" value="NZ_BMQB01000005.1"/>
</dbReference>